<protein>
    <submittedName>
        <fullName evidence="2">Rod shape-determining protein MreB</fullName>
    </submittedName>
</protein>
<feature type="transmembrane region" description="Helical" evidence="1">
    <location>
        <begin position="174"/>
        <end position="192"/>
    </location>
</feature>
<proteinExistence type="predicted"/>
<evidence type="ECO:0000313" key="2">
    <source>
        <dbReference type="EMBL" id="WNC72693.1"/>
    </source>
</evidence>
<gene>
    <name evidence="2" type="ORF">RGQ13_01560</name>
</gene>
<organism evidence="2 3">
    <name type="scientific">Thalassotalea psychrophila</name>
    <dbReference type="NCBI Taxonomy" id="3065647"/>
    <lineage>
        <taxon>Bacteria</taxon>
        <taxon>Pseudomonadati</taxon>
        <taxon>Pseudomonadota</taxon>
        <taxon>Gammaproteobacteria</taxon>
        <taxon>Alteromonadales</taxon>
        <taxon>Colwelliaceae</taxon>
        <taxon>Thalassotalea</taxon>
    </lineage>
</organism>
<keyword evidence="3" id="KW-1185">Reference proteome</keyword>
<keyword evidence="1" id="KW-1133">Transmembrane helix</keyword>
<reference evidence="3" key="1">
    <citation type="submission" date="2023-09" db="EMBL/GenBank/DDBJ databases">
        <authorList>
            <person name="Li S."/>
            <person name="Li X."/>
            <person name="Zhang C."/>
            <person name="Zhao Z."/>
        </authorList>
    </citation>
    <scope>NUCLEOTIDE SEQUENCE [LARGE SCALE GENOMIC DNA]</scope>
    <source>
        <strain evidence="3">SQ149</strain>
    </source>
</reference>
<dbReference type="Gene3D" id="3.30.420.40">
    <property type="match status" value="1"/>
</dbReference>
<name>A0ABY9TVD5_9GAMM</name>
<sequence>MLRSLLNKFSHTIYVQVWENRIRVVDTKTKITFDEKPFVLLKKTEKGEKIIEEFGSKAEYPTSFNEESINPFSHPRFLLSNFFVAEKLLQHAVYKILGKHFLTASPLIIMHPMEKLDGGLSQIEIRAFKELALGAGARDVVIFTGDKLDIENVNFQELVRLEEGDESPQETNNVHYSILIFPLLMFAYFFYIS</sequence>
<keyword evidence="1" id="KW-0812">Transmembrane</keyword>
<dbReference type="Proteomes" id="UP001258994">
    <property type="component" value="Chromosome"/>
</dbReference>
<accession>A0ABY9TVD5</accession>
<evidence type="ECO:0000313" key="3">
    <source>
        <dbReference type="Proteomes" id="UP001258994"/>
    </source>
</evidence>
<dbReference type="EMBL" id="CP134145">
    <property type="protein sequence ID" value="WNC72693.1"/>
    <property type="molecule type" value="Genomic_DNA"/>
</dbReference>
<evidence type="ECO:0000256" key="1">
    <source>
        <dbReference type="SAM" id="Phobius"/>
    </source>
</evidence>
<dbReference type="RefSeq" id="WP_348391809.1">
    <property type="nucleotide sequence ID" value="NZ_CP134145.1"/>
</dbReference>
<keyword evidence="1" id="KW-0472">Membrane</keyword>